<organism evidence="4 5">
    <name type="scientific">Vitis rotundifolia</name>
    <name type="common">Muscadine grape</name>
    <dbReference type="NCBI Taxonomy" id="103349"/>
    <lineage>
        <taxon>Eukaryota</taxon>
        <taxon>Viridiplantae</taxon>
        <taxon>Streptophyta</taxon>
        <taxon>Embryophyta</taxon>
        <taxon>Tracheophyta</taxon>
        <taxon>Spermatophyta</taxon>
        <taxon>Magnoliopsida</taxon>
        <taxon>eudicotyledons</taxon>
        <taxon>Gunneridae</taxon>
        <taxon>Pentapetalae</taxon>
        <taxon>rosids</taxon>
        <taxon>Vitales</taxon>
        <taxon>Vitaceae</taxon>
        <taxon>Viteae</taxon>
        <taxon>Vitis</taxon>
    </lineage>
</organism>
<feature type="chain" id="PRO_5041369595" description="Pollen-specific protein C13" evidence="3">
    <location>
        <begin position="20"/>
        <end position="159"/>
    </location>
</feature>
<keyword evidence="3" id="KW-0732">Signal</keyword>
<evidence type="ECO:0000256" key="1">
    <source>
        <dbReference type="ARBA" id="ARBA00010049"/>
    </source>
</evidence>
<evidence type="ECO:0008006" key="6">
    <source>
        <dbReference type="Google" id="ProtNLM"/>
    </source>
</evidence>
<accession>A0AA38YNM1</accession>
<protein>
    <recommendedName>
        <fullName evidence="6">Pollen-specific protein C13</fullName>
    </recommendedName>
</protein>
<evidence type="ECO:0000256" key="3">
    <source>
        <dbReference type="SAM" id="SignalP"/>
    </source>
</evidence>
<comment type="similarity">
    <text evidence="1">Belongs to the Ole e I family.</text>
</comment>
<evidence type="ECO:0000256" key="2">
    <source>
        <dbReference type="ARBA" id="ARBA00023157"/>
    </source>
</evidence>
<sequence>MGRLMLLVALCVLPALVSAGRPVSQPFVLQGRVYCDTCRAGFETPATTYIAGAKVRVECKDRNSMQLLYSIEGITDSTGTYKIMVTEDHEDQLCDAVLVSSPQSDCASVDPGRDRAAVILTRYNGIVSDNRYANSMGFLKDHPMSECTQLLQQYQEFED</sequence>
<dbReference type="PROSITE" id="PS00925">
    <property type="entry name" value="OLEEI"/>
    <property type="match status" value="1"/>
</dbReference>
<dbReference type="GO" id="GO:0005615">
    <property type="term" value="C:extracellular space"/>
    <property type="evidence" value="ECO:0007669"/>
    <property type="project" value="InterPro"/>
</dbReference>
<reference evidence="4 5" key="1">
    <citation type="journal article" date="2023" name="BMC Biotechnol.">
        <title>Vitis rotundifolia cv Carlos genome sequencing.</title>
        <authorList>
            <person name="Huff M."/>
            <person name="Hulse-Kemp A."/>
            <person name="Scheffler B."/>
            <person name="Youngblood R."/>
            <person name="Simpson S."/>
            <person name="Babiker E."/>
            <person name="Staton M."/>
        </authorList>
    </citation>
    <scope>NUCLEOTIDE SEQUENCE [LARGE SCALE GENOMIC DNA]</scope>
    <source>
        <tissue evidence="4">Leaf</tissue>
    </source>
</reference>
<dbReference type="PANTHER" id="PTHR31614">
    <property type="entry name" value="PROTEIN DOWNSTREAM OF FLC-RELATED"/>
    <property type="match status" value="1"/>
</dbReference>
<comment type="caution">
    <text evidence="4">The sequence shown here is derived from an EMBL/GenBank/DDBJ whole genome shotgun (WGS) entry which is preliminary data.</text>
</comment>
<keyword evidence="2" id="KW-1015">Disulfide bond</keyword>
<dbReference type="InterPro" id="IPR006041">
    <property type="entry name" value="Pollen_Ole_e1_allergen"/>
</dbReference>
<keyword evidence="5" id="KW-1185">Reference proteome</keyword>
<gene>
    <name evidence="4" type="ORF">PVL29_023375</name>
</gene>
<dbReference type="EMBL" id="JARBHA010000018">
    <property type="protein sequence ID" value="KAJ9673785.1"/>
    <property type="molecule type" value="Genomic_DNA"/>
</dbReference>
<dbReference type="Proteomes" id="UP001168098">
    <property type="component" value="Unassembled WGS sequence"/>
</dbReference>
<dbReference type="Pfam" id="PF01190">
    <property type="entry name" value="Pollen_Ole_e_1"/>
    <property type="match status" value="1"/>
</dbReference>
<name>A0AA38YNM1_VITRO</name>
<evidence type="ECO:0000313" key="4">
    <source>
        <dbReference type="EMBL" id="KAJ9673785.1"/>
    </source>
</evidence>
<dbReference type="AlphaFoldDB" id="A0AA38YNM1"/>
<proteinExistence type="inferred from homology"/>
<evidence type="ECO:0000313" key="5">
    <source>
        <dbReference type="Proteomes" id="UP001168098"/>
    </source>
</evidence>
<feature type="signal peptide" evidence="3">
    <location>
        <begin position="1"/>
        <end position="19"/>
    </location>
</feature>
<dbReference type="InterPro" id="IPR006040">
    <property type="entry name" value="Allergen_Ole_e_I_CS"/>
</dbReference>
<dbReference type="PANTHER" id="PTHR31614:SF5">
    <property type="entry name" value="ALLERGEN-LIKE PROTEIN BRSN20"/>
    <property type="match status" value="1"/>
</dbReference>